<dbReference type="GO" id="GO:0005524">
    <property type="term" value="F:ATP binding"/>
    <property type="evidence" value="ECO:0007669"/>
    <property type="project" value="UniProtKB-KW"/>
</dbReference>
<dbReference type="EMBL" id="CP034036">
    <property type="protein sequence ID" value="QCR03600.1"/>
    <property type="molecule type" value="Genomic_DNA"/>
</dbReference>
<dbReference type="EMBL" id="QDKK01000033">
    <property type="protein sequence ID" value="PWC22075.1"/>
    <property type="molecule type" value="Genomic_DNA"/>
</dbReference>
<dbReference type="PROSITE" id="PS00211">
    <property type="entry name" value="ABC_TRANSPORTER_1"/>
    <property type="match status" value="1"/>
</dbReference>
<protein>
    <submittedName>
        <fullName evidence="5">ABC transporter ATP-binding protein</fullName>
    </submittedName>
</protein>
<dbReference type="PANTHER" id="PTHR45772:SF9">
    <property type="entry name" value="CONSERVED COMPONENT OF ABC TRANSPORTER FOR NATURAL AMINO ACIDS"/>
    <property type="match status" value="1"/>
</dbReference>
<dbReference type="GO" id="GO:0005886">
    <property type="term" value="C:plasma membrane"/>
    <property type="evidence" value="ECO:0007669"/>
    <property type="project" value="TreeGrafter"/>
</dbReference>
<dbReference type="CDD" id="cd03219">
    <property type="entry name" value="ABC_Mj1267_LivG_branched"/>
    <property type="match status" value="1"/>
</dbReference>
<dbReference type="Gene3D" id="3.40.50.300">
    <property type="entry name" value="P-loop containing nucleotide triphosphate hydrolases"/>
    <property type="match status" value="1"/>
</dbReference>
<dbReference type="InterPro" id="IPR027417">
    <property type="entry name" value="P-loop_NTPase"/>
</dbReference>
<dbReference type="PROSITE" id="PS50893">
    <property type="entry name" value="ABC_TRANSPORTER_2"/>
    <property type="match status" value="1"/>
</dbReference>
<accession>A0A2U1UK66</accession>
<keyword evidence="2" id="KW-0547">Nucleotide-binding</keyword>
<name>A0A2U1UK66_9GAMM</name>
<dbReference type="SUPFAM" id="SSF52540">
    <property type="entry name" value="P-loop containing nucleoside triphosphate hydrolases"/>
    <property type="match status" value="1"/>
</dbReference>
<gene>
    <name evidence="5" type="ORF">DDT54_17690</name>
    <name evidence="6" type="ORF">EH206_04910</name>
</gene>
<dbReference type="OrthoDB" id="9805514at2"/>
<feature type="domain" description="ABC transporter" evidence="4">
    <location>
        <begin position="14"/>
        <end position="261"/>
    </location>
</feature>
<dbReference type="InterPro" id="IPR003593">
    <property type="entry name" value="AAA+_ATPase"/>
</dbReference>
<dbReference type="GO" id="GO:0016887">
    <property type="term" value="F:ATP hydrolysis activity"/>
    <property type="evidence" value="ECO:0007669"/>
    <property type="project" value="InterPro"/>
</dbReference>
<dbReference type="RefSeq" id="WP_009111704.1">
    <property type="nucleotide sequence ID" value="NZ_CP034036.1"/>
</dbReference>
<dbReference type="Proteomes" id="UP000303847">
    <property type="component" value="Chromosome"/>
</dbReference>
<keyword evidence="1" id="KW-0813">Transport</keyword>
<evidence type="ECO:0000313" key="7">
    <source>
        <dbReference type="Proteomes" id="UP000295985"/>
    </source>
</evidence>
<evidence type="ECO:0000313" key="6">
    <source>
        <dbReference type="EMBL" id="QCR03600.1"/>
    </source>
</evidence>
<keyword evidence="8" id="KW-1185">Reference proteome</keyword>
<evidence type="ECO:0000256" key="1">
    <source>
        <dbReference type="ARBA" id="ARBA00022448"/>
    </source>
</evidence>
<evidence type="ECO:0000313" key="8">
    <source>
        <dbReference type="Proteomes" id="UP000303847"/>
    </source>
</evidence>
<evidence type="ECO:0000313" key="5">
    <source>
        <dbReference type="EMBL" id="PWC22075.1"/>
    </source>
</evidence>
<dbReference type="Proteomes" id="UP000295985">
    <property type="component" value="Unassembled WGS sequence"/>
</dbReference>
<evidence type="ECO:0000259" key="4">
    <source>
        <dbReference type="PROSITE" id="PS50893"/>
    </source>
</evidence>
<dbReference type="InterPro" id="IPR003439">
    <property type="entry name" value="ABC_transporter-like_ATP-bd"/>
</dbReference>
<dbReference type="SMART" id="SM00382">
    <property type="entry name" value="AAA"/>
    <property type="match status" value="1"/>
</dbReference>
<proteinExistence type="predicted"/>
<reference evidence="6 8" key="2">
    <citation type="submission" date="2018-11" db="EMBL/GenBank/DDBJ databases">
        <title>Genome sequences of Brenneria nigrifluens and Brenneria rubrifaciens.</title>
        <authorList>
            <person name="Poret-Peterson A.T."/>
            <person name="McClean A.E."/>
            <person name="Kluepfel D.A."/>
        </authorList>
    </citation>
    <scope>NUCLEOTIDE SEQUENCE [LARGE SCALE GENOMIC DNA]</scope>
    <source>
        <strain evidence="6 8">ATCC 13028</strain>
    </source>
</reference>
<evidence type="ECO:0000256" key="3">
    <source>
        <dbReference type="ARBA" id="ARBA00022840"/>
    </source>
</evidence>
<keyword evidence="3 5" id="KW-0067">ATP-binding</keyword>
<evidence type="ECO:0000256" key="2">
    <source>
        <dbReference type="ARBA" id="ARBA00022741"/>
    </source>
</evidence>
<dbReference type="Pfam" id="PF00005">
    <property type="entry name" value="ABC_tran"/>
    <property type="match status" value="1"/>
</dbReference>
<sequence>MMSASQSVPAGYRLTARNVSHAFGGVAALQQASLVVEPGRITGIVGPNGAGKTTLFNILAGALTPDAGQVCWGERDITRLAIHRRAALGISRTFQLSRELDSLTLLENLLLAAPRQPGDALWRIFLTPKDAKRAEQAAIDKALDLLERVHLRGLRNEPAGSLSGGQKKLLELCRALMSDPAVILLDEPAAGVNPATIDELAAFILALRAQGKTFAVVEHNMALMAALCDTVYVLAEGRVLTQGSFETIAADRRVQQAYLGG</sequence>
<dbReference type="InterPro" id="IPR051120">
    <property type="entry name" value="ABC_AA/LPS_Transport"/>
</dbReference>
<reference evidence="5 7" key="1">
    <citation type="submission" date="2018-04" db="EMBL/GenBank/DDBJ databases">
        <title>Brenneria corticis sp.nov.</title>
        <authorList>
            <person name="Li Y."/>
        </authorList>
    </citation>
    <scope>NUCLEOTIDE SEQUENCE [LARGE SCALE GENOMIC DNA]</scope>
    <source>
        <strain evidence="5 7">LMG 2694</strain>
    </source>
</reference>
<dbReference type="PANTHER" id="PTHR45772">
    <property type="entry name" value="CONSERVED COMPONENT OF ABC TRANSPORTER FOR NATURAL AMINO ACIDS-RELATED"/>
    <property type="match status" value="1"/>
</dbReference>
<dbReference type="InterPro" id="IPR017871">
    <property type="entry name" value="ABC_transporter-like_CS"/>
</dbReference>
<organism evidence="5 7">
    <name type="scientific">Brenneria nigrifluens DSM 30175 = ATCC 13028</name>
    <dbReference type="NCBI Taxonomy" id="1121120"/>
    <lineage>
        <taxon>Bacteria</taxon>
        <taxon>Pseudomonadati</taxon>
        <taxon>Pseudomonadota</taxon>
        <taxon>Gammaproteobacteria</taxon>
        <taxon>Enterobacterales</taxon>
        <taxon>Pectobacteriaceae</taxon>
        <taxon>Brenneria</taxon>
    </lineage>
</organism>
<dbReference type="AlphaFoldDB" id="A0A2U1UK66"/>